<evidence type="ECO:0000259" key="1">
    <source>
        <dbReference type="Pfam" id="PF03184"/>
    </source>
</evidence>
<dbReference type="EMBL" id="BLAL01000266">
    <property type="protein sequence ID" value="GES98374.1"/>
    <property type="molecule type" value="Genomic_DNA"/>
</dbReference>
<dbReference type="InterPro" id="IPR050863">
    <property type="entry name" value="CenT-Element_Derived"/>
</dbReference>
<dbReference type="AlphaFoldDB" id="A0A8H3R319"/>
<dbReference type="SUPFAM" id="SSF46689">
    <property type="entry name" value="Homeodomain-like"/>
    <property type="match status" value="1"/>
</dbReference>
<dbReference type="GO" id="GO:0005634">
    <property type="term" value="C:nucleus"/>
    <property type="evidence" value="ECO:0007669"/>
    <property type="project" value="TreeGrafter"/>
</dbReference>
<protein>
    <submittedName>
        <fullName evidence="2">CENP-B homolog protein 2-like</fullName>
    </submittedName>
</protein>
<feature type="domain" description="DDE-1" evidence="1">
    <location>
        <begin position="192"/>
        <end position="300"/>
    </location>
</feature>
<sequence>MPQLQRKRKITHDLLQLKKRVILTHAQKRQLCLDSQKTLRLTQQELAAIYQIKQNTVSDILKNKDKWLLVNPDSEEANKQRERPPCFPQVEEALALWLTNALAAGVIINEKFKQCHHLKEYVKWGEANSAPLETLEEERRKLREIIKDYDLNDVFNCDETGLYWDLEPSKILAQGPLSGKKKSKKRVTLLLTSWMQVSIWNDYLTKLDARMRLQHRKILLIVDNAPVHVINENLNLTNVAMHFLPPNTTAHLQPCDAGIINFFKAQYRKLLIRNRIEGYEISQELNKGATPLNIHDAFNFRILPQDDMDESDDETDDDDDQAIRDEMELQDLIDQLPFNHPMNVKEFLHIDDFLKGNEGLTDDKIISMVKSNNEPEIDPNEGPMEIISKREALGHLDNLVVFFEYSSNVSVNPSELSILQKLRHQVLKSYINSSKQITLDNFDQTL</sequence>
<dbReference type="Gene3D" id="1.10.10.60">
    <property type="entry name" value="Homeodomain-like"/>
    <property type="match status" value="1"/>
</dbReference>
<evidence type="ECO:0000313" key="3">
    <source>
        <dbReference type="Proteomes" id="UP000615446"/>
    </source>
</evidence>
<dbReference type="InterPro" id="IPR004875">
    <property type="entry name" value="DDE_SF_endonuclease_dom"/>
</dbReference>
<reference evidence="2" key="1">
    <citation type="submission" date="2019-10" db="EMBL/GenBank/DDBJ databases">
        <title>Conservation and host-specific expression of non-tandemly repeated heterogenous ribosome RNA gene in arbuscular mycorrhizal fungi.</title>
        <authorList>
            <person name="Maeda T."/>
            <person name="Kobayashi Y."/>
            <person name="Nakagawa T."/>
            <person name="Ezawa T."/>
            <person name="Yamaguchi K."/>
            <person name="Bino T."/>
            <person name="Nishimoto Y."/>
            <person name="Shigenobu S."/>
            <person name="Kawaguchi M."/>
        </authorList>
    </citation>
    <scope>NUCLEOTIDE SEQUENCE</scope>
    <source>
        <strain evidence="2">HR1</strain>
    </source>
</reference>
<dbReference type="Pfam" id="PF03184">
    <property type="entry name" value="DDE_1"/>
    <property type="match status" value="1"/>
</dbReference>
<proteinExistence type="predicted"/>
<dbReference type="Proteomes" id="UP000615446">
    <property type="component" value="Unassembled WGS sequence"/>
</dbReference>
<name>A0A8H3R319_9GLOM</name>
<dbReference type="GO" id="GO:0003677">
    <property type="term" value="F:DNA binding"/>
    <property type="evidence" value="ECO:0007669"/>
    <property type="project" value="TreeGrafter"/>
</dbReference>
<evidence type="ECO:0000313" key="2">
    <source>
        <dbReference type="EMBL" id="GES98374.1"/>
    </source>
</evidence>
<comment type="caution">
    <text evidence="2">The sequence shown here is derived from an EMBL/GenBank/DDBJ whole genome shotgun (WGS) entry which is preliminary data.</text>
</comment>
<gene>
    <name evidence="2" type="ORF">RCL2_002492800</name>
</gene>
<dbReference type="PANTHER" id="PTHR19303">
    <property type="entry name" value="TRANSPOSON"/>
    <property type="match status" value="1"/>
</dbReference>
<dbReference type="OrthoDB" id="2426688at2759"/>
<dbReference type="PANTHER" id="PTHR19303:SF73">
    <property type="entry name" value="PROTEIN PDC2"/>
    <property type="match status" value="1"/>
</dbReference>
<organism evidence="2 3">
    <name type="scientific">Rhizophagus clarus</name>
    <dbReference type="NCBI Taxonomy" id="94130"/>
    <lineage>
        <taxon>Eukaryota</taxon>
        <taxon>Fungi</taxon>
        <taxon>Fungi incertae sedis</taxon>
        <taxon>Mucoromycota</taxon>
        <taxon>Glomeromycotina</taxon>
        <taxon>Glomeromycetes</taxon>
        <taxon>Glomerales</taxon>
        <taxon>Glomeraceae</taxon>
        <taxon>Rhizophagus</taxon>
    </lineage>
</organism>
<accession>A0A8H3R319</accession>
<dbReference type="InterPro" id="IPR009057">
    <property type="entry name" value="Homeodomain-like_sf"/>
</dbReference>